<evidence type="ECO:0000313" key="2">
    <source>
        <dbReference type="Proteomes" id="UP000055048"/>
    </source>
</evidence>
<sequence length="100" mass="11742">MLMAQRRRRTLLRHRWPGWKKVIVKAFRKTIQVWSRRNIGNHDINLEADLTDWAESILPHSQNICLESALTACTDPADIFTIFNDITAQVENWAKMNICH</sequence>
<dbReference type="OrthoDB" id="5916554at2759"/>
<comment type="caution">
    <text evidence="1">The sequence shown here is derived from an EMBL/GenBank/DDBJ whole genome shotgun (WGS) entry which is preliminary data.</text>
</comment>
<evidence type="ECO:0000313" key="1">
    <source>
        <dbReference type="EMBL" id="KRX44114.1"/>
    </source>
</evidence>
<gene>
    <name evidence="1" type="ORF">T05_14071</name>
</gene>
<reference evidence="1 2" key="1">
    <citation type="submission" date="2015-01" db="EMBL/GenBank/DDBJ databases">
        <title>Evolution of Trichinella species and genotypes.</title>
        <authorList>
            <person name="Korhonen P.K."/>
            <person name="Edoardo P."/>
            <person name="Giuseppe L.R."/>
            <person name="Gasser R.B."/>
        </authorList>
    </citation>
    <scope>NUCLEOTIDE SEQUENCE [LARGE SCALE GENOMIC DNA]</scope>
    <source>
        <strain evidence="1">ISS417</strain>
    </source>
</reference>
<accession>A0A0V0TYM1</accession>
<proteinExistence type="predicted"/>
<dbReference type="Proteomes" id="UP000055048">
    <property type="component" value="Unassembled WGS sequence"/>
</dbReference>
<dbReference type="AlphaFoldDB" id="A0A0V0TYM1"/>
<organism evidence="1 2">
    <name type="scientific">Trichinella murrelli</name>
    <dbReference type="NCBI Taxonomy" id="144512"/>
    <lineage>
        <taxon>Eukaryota</taxon>
        <taxon>Metazoa</taxon>
        <taxon>Ecdysozoa</taxon>
        <taxon>Nematoda</taxon>
        <taxon>Enoplea</taxon>
        <taxon>Dorylaimia</taxon>
        <taxon>Trichinellida</taxon>
        <taxon>Trichinellidae</taxon>
        <taxon>Trichinella</taxon>
    </lineage>
</organism>
<keyword evidence="2" id="KW-1185">Reference proteome</keyword>
<name>A0A0V0TYM1_9BILA</name>
<feature type="non-terminal residue" evidence="1">
    <location>
        <position position="100"/>
    </location>
</feature>
<dbReference type="EMBL" id="JYDJ01000104">
    <property type="protein sequence ID" value="KRX44114.1"/>
    <property type="molecule type" value="Genomic_DNA"/>
</dbReference>
<protein>
    <submittedName>
        <fullName evidence="1">Uncharacterized protein</fullName>
    </submittedName>
</protein>